<proteinExistence type="inferred from homology"/>
<dbReference type="OrthoDB" id="5592477at2"/>
<keyword evidence="8" id="KW-1185">Reference proteome</keyword>
<feature type="transmembrane region" description="Helical" evidence="6">
    <location>
        <begin position="12"/>
        <end position="30"/>
    </location>
</feature>
<evidence type="ECO:0000256" key="1">
    <source>
        <dbReference type="ARBA" id="ARBA00004141"/>
    </source>
</evidence>
<evidence type="ECO:0008006" key="9">
    <source>
        <dbReference type="Google" id="ProtNLM"/>
    </source>
</evidence>
<dbReference type="Pfam" id="PF07947">
    <property type="entry name" value="YhhN"/>
    <property type="match status" value="1"/>
</dbReference>
<evidence type="ECO:0000256" key="3">
    <source>
        <dbReference type="ARBA" id="ARBA00022692"/>
    </source>
</evidence>
<evidence type="ECO:0000313" key="7">
    <source>
        <dbReference type="EMBL" id="KRG46717.1"/>
    </source>
</evidence>
<dbReference type="GO" id="GO:0016020">
    <property type="term" value="C:membrane"/>
    <property type="evidence" value="ECO:0007669"/>
    <property type="project" value="UniProtKB-SubCell"/>
</dbReference>
<feature type="transmembrane region" description="Helical" evidence="6">
    <location>
        <begin position="111"/>
        <end position="131"/>
    </location>
</feature>
<name>A0A0R0AN89_9GAMM</name>
<comment type="subcellular location">
    <subcellularLocation>
        <location evidence="1">Membrane</location>
        <topology evidence="1">Multi-pass membrane protein</topology>
    </subcellularLocation>
</comment>
<evidence type="ECO:0000256" key="4">
    <source>
        <dbReference type="ARBA" id="ARBA00022989"/>
    </source>
</evidence>
<sequence length="226" mass="23772">MSTGTRHRFEAWWVPLLVVLAAGAIAGASVEGLRWLHYLCKPAATVLILLRATAAVPGVYRRWVRVGLGFSLVGDVCLMWPVDAFVAGLAAFLLAHIAYIVAFARGVRAGALALTAPVLAAYAVFNLVGLWPHLPAALRGAVIAYTAVLATMAALALARGWRPPADGTHARRAALGAVLFVASDSLLAWDRFAGPLPGAIAGVLATYYAAQWLIATSSPRPQAAER</sequence>
<dbReference type="STRING" id="676599.ARC20_04565"/>
<evidence type="ECO:0000256" key="6">
    <source>
        <dbReference type="SAM" id="Phobius"/>
    </source>
</evidence>
<feature type="transmembrane region" description="Helical" evidence="6">
    <location>
        <begin position="80"/>
        <end position="104"/>
    </location>
</feature>
<dbReference type="GO" id="GO:0016787">
    <property type="term" value="F:hydrolase activity"/>
    <property type="evidence" value="ECO:0007669"/>
    <property type="project" value="TreeGrafter"/>
</dbReference>
<comment type="similarity">
    <text evidence="2">Belongs to the TMEM86 family.</text>
</comment>
<feature type="transmembrane region" description="Helical" evidence="6">
    <location>
        <begin position="195"/>
        <end position="214"/>
    </location>
</feature>
<dbReference type="RefSeq" id="WP_057644223.1">
    <property type="nucleotide sequence ID" value="NZ_LLXU01000052.1"/>
</dbReference>
<comment type="caution">
    <text evidence="7">The sequence shown here is derived from an EMBL/GenBank/DDBJ whole genome shotgun (WGS) entry which is preliminary data.</text>
</comment>
<accession>A0A0R0AN89</accession>
<dbReference type="PANTHER" id="PTHR31885">
    <property type="entry name" value="GH04784P"/>
    <property type="match status" value="1"/>
</dbReference>
<reference evidence="7 8" key="1">
    <citation type="submission" date="2015-10" db="EMBL/GenBank/DDBJ databases">
        <title>Genome sequencing and analysis of members of genus Stenotrophomonas.</title>
        <authorList>
            <person name="Patil P.P."/>
            <person name="Midha S."/>
            <person name="Patil P.B."/>
        </authorList>
    </citation>
    <scope>NUCLEOTIDE SEQUENCE [LARGE SCALE GENOMIC DNA]</scope>
    <source>
        <strain evidence="7 8">JCM 16536</strain>
    </source>
</reference>
<evidence type="ECO:0000313" key="8">
    <source>
        <dbReference type="Proteomes" id="UP000051802"/>
    </source>
</evidence>
<evidence type="ECO:0000256" key="5">
    <source>
        <dbReference type="ARBA" id="ARBA00023136"/>
    </source>
</evidence>
<evidence type="ECO:0000256" key="2">
    <source>
        <dbReference type="ARBA" id="ARBA00007375"/>
    </source>
</evidence>
<dbReference type="AlphaFoldDB" id="A0A0R0AN89"/>
<dbReference type="PANTHER" id="PTHR31885:SF6">
    <property type="entry name" value="GH04784P"/>
    <property type="match status" value="1"/>
</dbReference>
<feature type="transmembrane region" description="Helical" evidence="6">
    <location>
        <begin position="137"/>
        <end position="158"/>
    </location>
</feature>
<dbReference type="EMBL" id="LLXU01000052">
    <property type="protein sequence ID" value="KRG46717.1"/>
    <property type="molecule type" value="Genomic_DNA"/>
</dbReference>
<keyword evidence="4 6" id="KW-1133">Transmembrane helix</keyword>
<protein>
    <recommendedName>
        <fullName evidence="9">Lysoplasmalogenase</fullName>
    </recommendedName>
</protein>
<dbReference type="InterPro" id="IPR012506">
    <property type="entry name" value="TMEM86B-like"/>
</dbReference>
<keyword evidence="3 6" id="KW-0812">Transmembrane</keyword>
<dbReference type="Proteomes" id="UP000051802">
    <property type="component" value="Unassembled WGS sequence"/>
</dbReference>
<organism evidence="7 8">
    <name type="scientific">Stenotrophomonas panacihumi</name>
    <dbReference type="NCBI Taxonomy" id="676599"/>
    <lineage>
        <taxon>Bacteria</taxon>
        <taxon>Pseudomonadati</taxon>
        <taxon>Pseudomonadota</taxon>
        <taxon>Gammaproteobacteria</taxon>
        <taxon>Lysobacterales</taxon>
        <taxon>Lysobacteraceae</taxon>
        <taxon>Stenotrophomonas</taxon>
    </lineage>
</organism>
<keyword evidence="5 6" id="KW-0472">Membrane</keyword>
<gene>
    <name evidence="7" type="ORF">ARC20_04565</name>
</gene>